<protein>
    <submittedName>
        <fullName evidence="1">Uncharacterized protein</fullName>
    </submittedName>
</protein>
<organism evidence="1 2">
    <name type="scientific">Streptomonospora salina</name>
    <dbReference type="NCBI Taxonomy" id="104205"/>
    <lineage>
        <taxon>Bacteria</taxon>
        <taxon>Bacillati</taxon>
        <taxon>Actinomycetota</taxon>
        <taxon>Actinomycetes</taxon>
        <taxon>Streptosporangiales</taxon>
        <taxon>Nocardiopsidaceae</taxon>
        <taxon>Streptomonospora</taxon>
    </lineage>
</organism>
<keyword evidence="2" id="KW-1185">Reference proteome</keyword>
<dbReference type="AlphaFoldDB" id="A0A841EDU0"/>
<dbReference type="RefSeq" id="WP_184640655.1">
    <property type="nucleotide sequence ID" value="NZ_JACHLY010000003.1"/>
</dbReference>
<proteinExistence type="predicted"/>
<dbReference type="Proteomes" id="UP000578077">
    <property type="component" value="Unassembled WGS sequence"/>
</dbReference>
<dbReference type="EMBL" id="JACHLY010000003">
    <property type="protein sequence ID" value="MBB6001342.1"/>
    <property type="molecule type" value="Genomic_DNA"/>
</dbReference>
<name>A0A841EDU0_9ACTN</name>
<comment type="caution">
    <text evidence="1">The sequence shown here is derived from an EMBL/GenBank/DDBJ whole genome shotgun (WGS) entry which is preliminary data.</text>
</comment>
<gene>
    <name evidence="1" type="ORF">HNR25_005173</name>
</gene>
<evidence type="ECO:0000313" key="1">
    <source>
        <dbReference type="EMBL" id="MBB6001342.1"/>
    </source>
</evidence>
<evidence type="ECO:0000313" key="2">
    <source>
        <dbReference type="Proteomes" id="UP000578077"/>
    </source>
</evidence>
<reference evidence="1 2" key="1">
    <citation type="submission" date="2020-08" db="EMBL/GenBank/DDBJ databases">
        <title>Sequencing the genomes of 1000 actinobacteria strains.</title>
        <authorList>
            <person name="Klenk H.-P."/>
        </authorList>
    </citation>
    <scope>NUCLEOTIDE SEQUENCE [LARGE SCALE GENOMIC DNA]</scope>
    <source>
        <strain evidence="1 2">DSM 44593</strain>
    </source>
</reference>
<sequence length="117" mass="12702">MSHVVVLLARAKAAGLTLRALDGRLRIAGPRRHGDLGQALLERKETVLEILPTYLGERPGLDWCHGGVGELAPCLLCGRPSLVRDPYEYVPMHKLCADPAIRWGVLPGQEEVSDTAA</sequence>
<accession>A0A841EDU0</accession>